<keyword evidence="1" id="KW-0540">Nuclease</keyword>
<evidence type="ECO:0000256" key="3">
    <source>
        <dbReference type="SAM" id="SignalP"/>
    </source>
</evidence>
<evidence type="ECO:0000256" key="2">
    <source>
        <dbReference type="ARBA" id="ARBA00022801"/>
    </source>
</evidence>
<dbReference type="SUPFAM" id="SSF53933">
    <property type="entry name" value="Microbial ribonucleases"/>
    <property type="match status" value="1"/>
</dbReference>
<comment type="caution">
    <text evidence="4">The sequence shown here is derived from an EMBL/GenBank/DDBJ whole genome shotgun (WGS) entry which is preliminary data.</text>
</comment>
<protein>
    <submittedName>
        <fullName evidence="4">Ribonuclease domain-containing protein</fullName>
    </submittedName>
</protein>
<organism evidence="4 5">
    <name type="scientific">Parachitinimonas caeni</name>
    <dbReference type="NCBI Taxonomy" id="3031301"/>
    <lineage>
        <taxon>Bacteria</taxon>
        <taxon>Pseudomonadati</taxon>
        <taxon>Pseudomonadota</taxon>
        <taxon>Betaproteobacteria</taxon>
        <taxon>Neisseriales</taxon>
        <taxon>Chitinibacteraceae</taxon>
        <taxon>Parachitinimonas</taxon>
    </lineage>
</organism>
<dbReference type="Proteomes" id="UP001172778">
    <property type="component" value="Unassembled WGS sequence"/>
</dbReference>
<keyword evidence="5" id="KW-1185">Reference proteome</keyword>
<evidence type="ECO:0000313" key="4">
    <source>
        <dbReference type="EMBL" id="MDK2123615.1"/>
    </source>
</evidence>
<dbReference type="InterPro" id="IPR016191">
    <property type="entry name" value="Ribonuclease/ribotoxin"/>
</dbReference>
<accession>A0ABT7DU71</accession>
<feature type="chain" id="PRO_5045486848" evidence="3">
    <location>
        <begin position="18"/>
        <end position="146"/>
    </location>
</feature>
<gene>
    <name evidence="4" type="ORF">PZA18_06085</name>
</gene>
<dbReference type="EMBL" id="JARRAF010000005">
    <property type="protein sequence ID" value="MDK2123615.1"/>
    <property type="molecule type" value="Genomic_DNA"/>
</dbReference>
<dbReference type="RefSeq" id="WP_284099914.1">
    <property type="nucleotide sequence ID" value="NZ_JARRAF010000005.1"/>
</dbReference>
<dbReference type="Gene3D" id="3.10.450.30">
    <property type="entry name" value="Microbial ribonucleases"/>
    <property type="match status" value="1"/>
</dbReference>
<reference evidence="4" key="1">
    <citation type="submission" date="2023-03" db="EMBL/GenBank/DDBJ databases">
        <title>Chitinimonas shenzhenensis gen. nov., sp. nov., a novel member of family Burkholderiaceae isolated from activated sludge collected in Shen Zhen, China.</title>
        <authorList>
            <person name="Wang X."/>
        </authorList>
    </citation>
    <scope>NUCLEOTIDE SEQUENCE</scope>
    <source>
        <strain evidence="4">DQS-5</strain>
    </source>
</reference>
<keyword evidence="3" id="KW-0732">Signal</keyword>
<name>A0ABT7DU71_9NEIS</name>
<feature type="signal peptide" evidence="3">
    <location>
        <begin position="1"/>
        <end position="17"/>
    </location>
</feature>
<evidence type="ECO:0000256" key="1">
    <source>
        <dbReference type="ARBA" id="ARBA00022722"/>
    </source>
</evidence>
<sequence length="146" mass="16298">MKTLLITLSLLAAAAHAADCRQVADQLNSRLTPKLDAAELAATLTVLNRDGRLPERFMTKRDANAAGWKPGRDLWQVPGLDGKSIGGDRFGNRERALPRGDWREADLDYKGGRRGAKRLLFEPRANGRRFVTVDHYSHFEEIAACR</sequence>
<proteinExistence type="predicted"/>
<dbReference type="Pfam" id="PF00545">
    <property type="entry name" value="Ribonuclease"/>
    <property type="match status" value="1"/>
</dbReference>
<evidence type="ECO:0000313" key="5">
    <source>
        <dbReference type="Proteomes" id="UP001172778"/>
    </source>
</evidence>
<keyword evidence="2" id="KW-0378">Hydrolase</keyword>
<dbReference type="InterPro" id="IPR000026">
    <property type="entry name" value="N1-like"/>
</dbReference>